<organism evidence="3 4">
    <name type="scientific">Actinoplanes auranticolor</name>
    <dbReference type="NCBI Taxonomy" id="47988"/>
    <lineage>
        <taxon>Bacteria</taxon>
        <taxon>Bacillati</taxon>
        <taxon>Actinomycetota</taxon>
        <taxon>Actinomycetes</taxon>
        <taxon>Micromonosporales</taxon>
        <taxon>Micromonosporaceae</taxon>
        <taxon>Actinoplanes</taxon>
    </lineage>
</organism>
<dbReference type="AlphaFoldDB" id="A0A919S9A8"/>
<proteinExistence type="predicted"/>
<evidence type="ECO:0000256" key="1">
    <source>
        <dbReference type="SAM" id="MobiDB-lite"/>
    </source>
</evidence>
<keyword evidence="4" id="KW-1185">Reference proteome</keyword>
<keyword evidence="2" id="KW-1133">Transmembrane helix</keyword>
<dbReference type="Proteomes" id="UP000681340">
    <property type="component" value="Unassembled WGS sequence"/>
</dbReference>
<dbReference type="EMBL" id="BOQL01000021">
    <property type="protein sequence ID" value="GIM67129.1"/>
    <property type="molecule type" value="Genomic_DNA"/>
</dbReference>
<keyword evidence="2" id="KW-0812">Transmembrane</keyword>
<evidence type="ECO:0000313" key="3">
    <source>
        <dbReference type="EMBL" id="GIM67129.1"/>
    </source>
</evidence>
<feature type="region of interest" description="Disordered" evidence="1">
    <location>
        <begin position="85"/>
        <end position="104"/>
    </location>
</feature>
<accession>A0A919S9A8</accession>
<feature type="transmembrane region" description="Helical" evidence="2">
    <location>
        <begin position="34"/>
        <end position="53"/>
    </location>
</feature>
<evidence type="ECO:0000313" key="4">
    <source>
        <dbReference type="Proteomes" id="UP000681340"/>
    </source>
</evidence>
<name>A0A919S9A8_9ACTN</name>
<keyword evidence="2" id="KW-0472">Membrane</keyword>
<evidence type="ECO:0000256" key="2">
    <source>
        <dbReference type="SAM" id="Phobius"/>
    </source>
</evidence>
<sequence length="122" mass="11853">MEFSRRAGCVVAGLLVLGLVALFAATGLDTADKIASAVCALLAVVALCWQYVVPAPRSAAVPPPVTAAGAGAVAVGGDNHAEVSTKFCGPAPPPSSGASGPASVAIGGTSTAAIRTDVQLWP</sequence>
<reference evidence="3" key="1">
    <citation type="submission" date="2021-03" db="EMBL/GenBank/DDBJ databases">
        <title>Whole genome shotgun sequence of Actinoplanes auranticolor NBRC 12245.</title>
        <authorList>
            <person name="Komaki H."/>
            <person name="Tamura T."/>
        </authorList>
    </citation>
    <scope>NUCLEOTIDE SEQUENCE</scope>
    <source>
        <strain evidence="3">NBRC 12245</strain>
    </source>
</reference>
<gene>
    <name evidence="3" type="ORF">Aau02nite_26020</name>
</gene>
<comment type="caution">
    <text evidence="3">The sequence shown here is derived from an EMBL/GenBank/DDBJ whole genome shotgun (WGS) entry which is preliminary data.</text>
</comment>
<protein>
    <submittedName>
        <fullName evidence="3">Uncharacterized protein</fullName>
    </submittedName>
</protein>